<evidence type="ECO:0000256" key="1">
    <source>
        <dbReference type="SAM" id="SignalP"/>
    </source>
</evidence>
<accession>A0ABS0EHG2</accession>
<comment type="caution">
    <text evidence="2">The sequence shown here is derived from an EMBL/GenBank/DDBJ whole genome shotgun (WGS) entry which is preliminary data.</text>
</comment>
<keyword evidence="3" id="KW-1185">Reference proteome</keyword>
<dbReference type="RefSeq" id="WP_195871150.1">
    <property type="nucleotide sequence ID" value="NZ_JADOET010000005.1"/>
</dbReference>
<organism evidence="2 3">
    <name type="scientific">Winogradskyella marina</name>
    <dbReference type="NCBI Taxonomy" id="2785530"/>
    <lineage>
        <taxon>Bacteria</taxon>
        <taxon>Pseudomonadati</taxon>
        <taxon>Bacteroidota</taxon>
        <taxon>Flavobacteriia</taxon>
        <taxon>Flavobacteriales</taxon>
        <taxon>Flavobacteriaceae</taxon>
        <taxon>Winogradskyella</taxon>
    </lineage>
</organism>
<evidence type="ECO:0000313" key="2">
    <source>
        <dbReference type="EMBL" id="MBF8149878.1"/>
    </source>
</evidence>
<feature type="signal peptide" evidence="1">
    <location>
        <begin position="1"/>
        <end position="20"/>
    </location>
</feature>
<dbReference type="Proteomes" id="UP000611215">
    <property type="component" value="Unassembled WGS sequence"/>
</dbReference>
<gene>
    <name evidence="2" type="ORF">ITJ86_08200</name>
</gene>
<keyword evidence="1" id="KW-0732">Signal</keyword>
<sequence length="145" mass="16022">MKRTILIFATVVLGFTTLNATTKNTIPTNDTSLEITTDNIIEVYDWKVITKNGISKGTSLNVEAAKRMISLFSAGDIIVEKQIKSYKVLRSEAKDTSKRLYFWKVQSNFGKSEGFASSQSAAKRMISLAATGDIITYKVIASKNL</sequence>
<evidence type="ECO:0000313" key="3">
    <source>
        <dbReference type="Proteomes" id="UP000611215"/>
    </source>
</evidence>
<reference evidence="2 3" key="1">
    <citation type="submission" date="2020-11" db="EMBL/GenBank/DDBJ databases">
        <title>Winogradskyella marina sp. nov., isolated from marine sediment.</title>
        <authorList>
            <person name="Bo J."/>
            <person name="Wang S."/>
            <person name="Song X."/>
            <person name="Du Z."/>
        </authorList>
    </citation>
    <scope>NUCLEOTIDE SEQUENCE [LARGE SCALE GENOMIC DNA]</scope>
    <source>
        <strain evidence="2 3">F6397</strain>
    </source>
</reference>
<proteinExistence type="predicted"/>
<name>A0ABS0EHG2_9FLAO</name>
<feature type="chain" id="PRO_5045087632" evidence="1">
    <location>
        <begin position="21"/>
        <end position="145"/>
    </location>
</feature>
<protein>
    <submittedName>
        <fullName evidence="2">Uncharacterized protein</fullName>
    </submittedName>
</protein>
<dbReference type="EMBL" id="JADOET010000005">
    <property type="protein sequence ID" value="MBF8149878.1"/>
    <property type="molecule type" value="Genomic_DNA"/>
</dbReference>